<keyword evidence="3" id="KW-0808">Transferase</keyword>
<dbReference type="EMBL" id="NGNX01000033">
    <property type="protein sequence ID" value="OYR91139.1"/>
    <property type="molecule type" value="Genomic_DNA"/>
</dbReference>
<dbReference type="Pfam" id="PF00583">
    <property type="entry name" value="Acetyltransf_1"/>
    <property type="match status" value="1"/>
</dbReference>
<dbReference type="Proteomes" id="UP000215828">
    <property type="component" value="Unassembled WGS sequence"/>
</dbReference>
<gene>
    <name evidence="2" type="ORF">CBF53_08065</name>
    <name evidence="3" type="ORF">CBF70_07505</name>
</gene>
<reference evidence="2 5" key="2">
    <citation type="submission" date="2017-05" db="EMBL/GenBank/DDBJ databases">
        <authorList>
            <person name="Lin X.B."/>
            <person name="Stothard P."/>
            <person name="Tasseva G."/>
            <person name="Walter J."/>
        </authorList>
    </citation>
    <scope>NUCLEOTIDE SEQUENCE [LARGE SCALE GENOMIC DNA]</scope>
    <source>
        <strain evidence="2 5">609u</strain>
    </source>
</reference>
<keyword evidence="5" id="KW-1185">Reference proteome</keyword>
<dbReference type="SUPFAM" id="SSF55729">
    <property type="entry name" value="Acyl-CoA N-acyltransferases (Nat)"/>
    <property type="match status" value="1"/>
</dbReference>
<dbReference type="GO" id="GO:0016747">
    <property type="term" value="F:acyltransferase activity, transferring groups other than amino-acyl groups"/>
    <property type="evidence" value="ECO:0007669"/>
    <property type="project" value="InterPro"/>
</dbReference>
<dbReference type="AlphaFoldDB" id="A0A256LCI9"/>
<protein>
    <submittedName>
        <fullName evidence="3">GNAT family N-acetyltransferase</fullName>
    </submittedName>
</protein>
<evidence type="ECO:0000313" key="4">
    <source>
        <dbReference type="Proteomes" id="UP000215828"/>
    </source>
</evidence>
<dbReference type="InterPro" id="IPR016181">
    <property type="entry name" value="Acyl_CoA_acyltransferase"/>
</dbReference>
<evidence type="ECO:0000313" key="3">
    <source>
        <dbReference type="EMBL" id="OYR91139.1"/>
    </source>
</evidence>
<dbReference type="InterPro" id="IPR050276">
    <property type="entry name" value="MshD_Acetyltransferase"/>
</dbReference>
<dbReference type="CDD" id="cd04301">
    <property type="entry name" value="NAT_SF"/>
    <property type="match status" value="1"/>
</dbReference>
<evidence type="ECO:0000313" key="5">
    <source>
        <dbReference type="Proteomes" id="UP000216316"/>
    </source>
</evidence>
<dbReference type="PROSITE" id="PS51186">
    <property type="entry name" value="GNAT"/>
    <property type="match status" value="1"/>
</dbReference>
<dbReference type="PANTHER" id="PTHR43617:SF22">
    <property type="entry name" value="L-AMINO ACID N-ACETYLTRANSFERASE AAAT"/>
    <property type="match status" value="1"/>
</dbReference>
<dbReference type="PANTHER" id="PTHR43617">
    <property type="entry name" value="L-AMINO ACID N-ACETYLTRANSFERASE"/>
    <property type="match status" value="1"/>
</dbReference>
<dbReference type="EMBL" id="NGNV01000044">
    <property type="protein sequence ID" value="OYR87392.1"/>
    <property type="molecule type" value="Genomic_DNA"/>
</dbReference>
<sequence>MDRARRQELKSENLEEVFLPLKDAPYLDYFLSCKIYLAFEDDVLAGFVGFRPGDLSFVYVDPSRQGRGIATTLIQKALDELERPIRLDVFTNNKRAKALYEKFGFKTVKTVTEKWSDKFPVIFSQDTMELR</sequence>
<accession>A0A256LCI9</accession>
<proteinExistence type="predicted"/>
<comment type="caution">
    <text evidence="3">The sequence shown here is derived from an EMBL/GenBank/DDBJ whole genome shotgun (WGS) entry which is preliminary data.</text>
</comment>
<evidence type="ECO:0000313" key="2">
    <source>
        <dbReference type="EMBL" id="OYR87392.1"/>
    </source>
</evidence>
<dbReference type="Proteomes" id="UP000216316">
    <property type="component" value="Unassembled WGS sequence"/>
</dbReference>
<evidence type="ECO:0000259" key="1">
    <source>
        <dbReference type="PROSITE" id="PS51186"/>
    </source>
</evidence>
<organism evidence="3 4">
    <name type="scientific">Lactobacillus taiwanensis</name>
    <dbReference type="NCBI Taxonomy" id="508451"/>
    <lineage>
        <taxon>Bacteria</taxon>
        <taxon>Bacillati</taxon>
        <taxon>Bacillota</taxon>
        <taxon>Bacilli</taxon>
        <taxon>Lactobacillales</taxon>
        <taxon>Lactobacillaceae</taxon>
        <taxon>Lactobacillus</taxon>
    </lineage>
</organism>
<dbReference type="InterPro" id="IPR000182">
    <property type="entry name" value="GNAT_dom"/>
</dbReference>
<reference evidence="4 5" key="3">
    <citation type="submission" date="2017-09" db="EMBL/GenBank/DDBJ databases">
        <title>Tripartite evolution among Lactobacillus johnsonii, Lactobacillus taiwanensis, Lactobacillus reuteri and their rodent host.</title>
        <authorList>
            <person name="Wang T."/>
            <person name="Knowles S."/>
            <person name="Cheng C."/>
        </authorList>
    </citation>
    <scope>NUCLEOTIDE SEQUENCE [LARGE SCALE GENOMIC DNA]</scope>
    <source>
        <strain evidence="3 4">609q</strain>
        <strain evidence="2 5">609u</strain>
    </source>
</reference>
<name>A0A256LCI9_9LACO</name>
<feature type="domain" description="N-acetyltransferase" evidence="1">
    <location>
        <begin position="1"/>
        <end position="126"/>
    </location>
</feature>
<dbReference type="RefSeq" id="WP_094497258.1">
    <property type="nucleotide sequence ID" value="NZ_CANAVJ010000003.1"/>
</dbReference>
<reference evidence="3 4" key="1">
    <citation type="submission" date="2017-04" db="EMBL/GenBank/DDBJ databases">
        <authorList>
            <person name="Afonso C.L."/>
            <person name="Miller P.J."/>
            <person name="Scott M.A."/>
            <person name="Spackman E."/>
            <person name="Goraichik I."/>
            <person name="Dimitrov K.M."/>
            <person name="Suarez D.L."/>
            <person name="Swayne D.E."/>
        </authorList>
    </citation>
    <scope>NUCLEOTIDE SEQUENCE [LARGE SCALE GENOMIC DNA]</scope>
    <source>
        <strain evidence="3 4">609q</strain>
    </source>
</reference>
<dbReference type="Gene3D" id="3.40.630.30">
    <property type="match status" value="1"/>
</dbReference>